<evidence type="ECO:0000259" key="11">
    <source>
        <dbReference type="Pfam" id="PF00370"/>
    </source>
</evidence>
<dbReference type="CDD" id="cd07809">
    <property type="entry name" value="ASKHA_NBD_FGGY_BaXK-like"/>
    <property type="match status" value="1"/>
</dbReference>
<evidence type="ECO:0000256" key="5">
    <source>
        <dbReference type="ARBA" id="ARBA00022777"/>
    </source>
</evidence>
<sequence>MTADQLVAGVDSSTQSTKVVVCDARTGEIVRTGRAAHPDGTEVDPAAWWDAFTQAARGLLDGVEAIGVAGQQHGLVTLDDEQNIVRPALLWNDNRSAGAADELRGELGGPGEWAKAVGLVPVASFTVTKLRWLAEHEPELADRVARVLLPHDWLTWRILGGAGTPVTDRGDASGTGYYSAAESAYRIDFLEHAFGGRTPELPRVLGPAEAAGHTRDGMLVSAGTGDNMAAALALELGPGDVVVSLGTSGTVFGRSATAPADATGIVAGFADATGEFLPLACTLNAARVLTASAAMLGVGQDGFDRLALAAEPGAGGLTLLPYLDGERTPNLPGANGSLLGLTRANMTPENLARAAVEGMLCGLAAGLDAVRGQGLDVRRVLLIGGGARSAAVRAVAPAVFGVPVAVPPVAEYVAVGAARQAAWALANTGEPPAWQEKTRLALDEPTEAQRAEGRRVRHRHLEAAEAAHGIPVKIGED</sequence>
<dbReference type="EC" id="2.7.1.17" evidence="8 10"/>
<evidence type="ECO:0000313" key="14">
    <source>
        <dbReference type="Proteomes" id="UP001597419"/>
    </source>
</evidence>
<dbReference type="PANTHER" id="PTHR43095:SF5">
    <property type="entry name" value="XYLULOSE KINASE"/>
    <property type="match status" value="1"/>
</dbReference>
<dbReference type="InterPro" id="IPR018485">
    <property type="entry name" value="FGGY_C"/>
</dbReference>
<feature type="active site" description="Proton acceptor" evidence="8">
    <location>
        <position position="226"/>
    </location>
</feature>
<comment type="caution">
    <text evidence="13">The sequence shown here is derived from an EMBL/GenBank/DDBJ whole genome shotgun (WGS) entry which is preliminary data.</text>
</comment>
<organism evidence="13 14">
    <name type="scientific">Amycolatopsis samaneae</name>
    <dbReference type="NCBI Taxonomy" id="664691"/>
    <lineage>
        <taxon>Bacteria</taxon>
        <taxon>Bacillati</taxon>
        <taxon>Actinomycetota</taxon>
        <taxon>Actinomycetes</taxon>
        <taxon>Pseudonocardiales</taxon>
        <taxon>Pseudonocardiaceae</taxon>
        <taxon>Amycolatopsis</taxon>
    </lineage>
</organism>
<dbReference type="PIRSF" id="PIRSF000538">
    <property type="entry name" value="GlpK"/>
    <property type="match status" value="1"/>
</dbReference>
<feature type="domain" description="Carbohydrate kinase FGGY N-terminal" evidence="11">
    <location>
        <begin position="7"/>
        <end position="224"/>
    </location>
</feature>
<evidence type="ECO:0000256" key="6">
    <source>
        <dbReference type="ARBA" id="ARBA00022840"/>
    </source>
</evidence>
<evidence type="ECO:0000256" key="10">
    <source>
        <dbReference type="RuleBase" id="RU364073"/>
    </source>
</evidence>
<dbReference type="HAMAP" id="MF_02220">
    <property type="entry name" value="XylB"/>
    <property type="match status" value="1"/>
</dbReference>
<feature type="site" description="Important for activity" evidence="8">
    <location>
        <position position="11"/>
    </location>
</feature>
<name>A0ABW5GGK0_9PSEU</name>
<feature type="domain" description="Carbohydrate kinase FGGY C-terminal" evidence="12">
    <location>
        <begin position="242"/>
        <end position="425"/>
    </location>
</feature>
<dbReference type="InterPro" id="IPR018483">
    <property type="entry name" value="Carb_kinase_FGGY_CS"/>
</dbReference>
<dbReference type="NCBIfam" id="TIGR01312">
    <property type="entry name" value="XylB"/>
    <property type="match status" value="1"/>
</dbReference>
<dbReference type="Pfam" id="PF00370">
    <property type="entry name" value="FGGY_N"/>
    <property type="match status" value="1"/>
</dbReference>
<evidence type="ECO:0000256" key="8">
    <source>
        <dbReference type="HAMAP-Rule" id="MF_02220"/>
    </source>
</evidence>
<evidence type="ECO:0000256" key="2">
    <source>
        <dbReference type="ARBA" id="ARBA00022629"/>
    </source>
</evidence>
<evidence type="ECO:0000256" key="4">
    <source>
        <dbReference type="ARBA" id="ARBA00022741"/>
    </source>
</evidence>
<keyword evidence="14" id="KW-1185">Reference proteome</keyword>
<keyword evidence="4 8" id="KW-0547">Nucleotide-binding</keyword>
<dbReference type="RefSeq" id="WP_345396814.1">
    <property type="nucleotide sequence ID" value="NZ_BAABHG010000008.1"/>
</dbReference>
<comment type="catalytic activity">
    <reaction evidence="8 10">
        <text>D-xylulose + ATP = D-xylulose 5-phosphate + ADP + H(+)</text>
        <dbReference type="Rhea" id="RHEA:10964"/>
        <dbReference type="ChEBI" id="CHEBI:15378"/>
        <dbReference type="ChEBI" id="CHEBI:17140"/>
        <dbReference type="ChEBI" id="CHEBI:30616"/>
        <dbReference type="ChEBI" id="CHEBI:57737"/>
        <dbReference type="ChEBI" id="CHEBI:456216"/>
        <dbReference type="EC" id="2.7.1.17"/>
    </reaction>
</comment>
<keyword evidence="2 8" id="KW-0859">Xylose metabolism</keyword>
<dbReference type="InterPro" id="IPR018484">
    <property type="entry name" value="FGGY_N"/>
</dbReference>
<protein>
    <recommendedName>
        <fullName evidence="8 10">Xylulose kinase</fullName>
        <shortName evidence="8 10">Xylulokinase</shortName>
        <ecNumber evidence="8 10">2.7.1.17</ecNumber>
    </recommendedName>
</protein>
<evidence type="ECO:0000259" key="12">
    <source>
        <dbReference type="Pfam" id="PF02782"/>
    </source>
</evidence>
<dbReference type="SUPFAM" id="SSF53067">
    <property type="entry name" value="Actin-like ATPase domain"/>
    <property type="match status" value="2"/>
</dbReference>
<dbReference type="Pfam" id="PF02782">
    <property type="entry name" value="FGGY_C"/>
    <property type="match status" value="1"/>
</dbReference>
<keyword evidence="3 8" id="KW-0808">Transferase</keyword>
<dbReference type="PROSITE" id="PS00445">
    <property type="entry name" value="FGGY_KINASES_2"/>
    <property type="match status" value="1"/>
</dbReference>
<dbReference type="Proteomes" id="UP001597419">
    <property type="component" value="Unassembled WGS sequence"/>
</dbReference>
<evidence type="ECO:0000313" key="13">
    <source>
        <dbReference type="EMBL" id="MFD2459500.1"/>
    </source>
</evidence>
<keyword evidence="6 8" id="KW-0067">ATP-binding</keyword>
<accession>A0ABW5GGK0</accession>
<dbReference type="Gene3D" id="3.30.420.40">
    <property type="match status" value="2"/>
</dbReference>
<dbReference type="EMBL" id="JBHUKU010000006">
    <property type="protein sequence ID" value="MFD2459500.1"/>
    <property type="molecule type" value="Genomic_DNA"/>
</dbReference>
<dbReference type="GO" id="GO:0004856">
    <property type="term" value="F:D-xylulokinase activity"/>
    <property type="evidence" value="ECO:0007669"/>
    <property type="project" value="UniProtKB-EC"/>
</dbReference>
<keyword evidence="7 8" id="KW-0119">Carbohydrate metabolism</keyword>
<feature type="binding site" evidence="8">
    <location>
        <begin position="72"/>
        <end position="73"/>
    </location>
    <ligand>
        <name>substrate</name>
    </ligand>
</feature>
<evidence type="ECO:0000256" key="3">
    <source>
        <dbReference type="ARBA" id="ARBA00022679"/>
    </source>
</evidence>
<dbReference type="InterPro" id="IPR000577">
    <property type="entry name" value="Carb_kinase_FGGY"/>
</dbReference>
<comment type="similarity">
    <text evidence="1 8 9">Belongs to the FGGY kinase family.</text>
</comment>
<proteinExistence type="inferred from homology"/>
<evidence type="ECO:0000256" key="9">
    <source>
        <dbReference type="RuleBase" id="RU003733"/>
    </source>
</evidence>
<dbReference type="InterPro" id="IPR006000">
    <property type="entry name" value="Xylulokinase"/>
</dbReference>
<reference evidence="14" key="1">
    <citation type="journal article" date="2019" name="Int. J. Syst. Evol. Microbiol.">
        <title>The Global Catalogue of Microorganisms (GCM) 10K type strain sequencing project: providing services to taxonomists for standard genome sequencing and annotation.</title>
        <authorList>
            <consortium name="The Broad Institute Genomics Platform"/>
            <consortium name="The Broad Institute Genome Sequencing Center for Infectious Disease"/>
            <person name="Wu L."/>
            <person name="Ma J."/>
        </authorList>
    </citation>
    <scope>NUCLEOTIDE SEQUENCE [LARGE SCALE GENOMIC DNA]</scope>
    <source>
        <strain evidence="14">CGMCC 4.7643</strain>
    </source>
</reference>
<dbReference type="InterPro" id="IPR050406">
    <property type="entry name" value="FGGY_Carb_Kinase"/>
</dbReference>
<dbReference type="InterPro" id="IPR043129">
    <property type="entry name" value="ATPase_NBD"/>
</dbReference>
<dbReference type="PROSITE" id="PS00933">
    <property type="entry name" value="FGGY_KINASES_1"/>
    <property type="match status" value="1"/>
</dbReference>
<evidence type="ECO:0000256" key="1">
    <source>
        <dbReference type="ARBA" id="ARBA00009156"/>
    </source>
</evidence>
<keyword evidence="5 8" id="KW-0418">Kinase</keyword>
<evidence type="ECO:0000256" key="7">
    <source>
        <dbReference type="ARBA" id="ARBA00023277"/>
    </source>
</evidence>
<dbReference type="PANTHER" id="PTHR43095">
    <property type="entry name" value="SUGAR KINASE"/>
    <property type="match status" value="1"/>
</dbReference>
<comment type="function">
    <text evidence="8">Catalyzes the phosphorylation of D-xylulose to D-xylulose 5-phosphate.</text>
</comment>
<gene>
    <name evidence="8 10 13" type="primary">xylB</name>
    <name evidence="13" type="ORF">ACFSYJ_12885</name>
</gene>